<dbReference type="InterPro" id="IPR018253">
    <property type="entry name" value="DnaJ_domain_CS"/>
</dbReference>
<evidence type="ECO:0000313" key="4">
    <source>
        <dbReference type="EMBL" id="KAL5111113.1"/>
    </source>
</evidence>
<dbReference type="PANTHER" id="PTHR44145:SF3">
    <property type="entry name" value="DNAJ HOMOLOG SUBFAMILY A MEMBER 3, MITOCHONDRIAL"/>
    <property type="match status" value="1"/>
</dbReference>
<dbReference type="PROSITE" id="PS00636">
    <property type="entry name" value="DNAJ_1"/>
    <property type="match status" value="1"/>
</dbReference>
<dbReference type="SUPFAM" id="SSF46565">
    <property type="entry name" value="Chaperone J-domain"/>
    <property type="match status" value="1"/>
</dbReference>
<evidence type="ECO:0000256" key="2">
    <source>
        <dbReference type="SAM" id="Phobius"/>
    </source>
</evidence>
<dbReference type="EMBL" id="JAKROA010000001">
    <property type="protein sequence ID" value="KAL5111113.1"/>
    <property type="molecule type" value="Genomic_DNA"/>
</dbReference>
<dbReference type="PROSITE" id="PS50076">
    <property type="entry name" value="DNAJ_2"/>
    <property type="match status" value="1"/>
</dbReference>
<dbReference type="InterPro" id="IPR051938">
    <property type="entry name" value="Apopto_cytoskel_mod"/>
</dbReference>
<organism evidence="4 5">
    <name type="scientific">Taenia crassiceps</name>
    <dbReference type="NCBI Taxonomy" id="6207"/>
    <lineage>
        <taxon>Eukaryota</taxon>
        <taxon>Metazoa</taxon>
        <taxon>Spiralia</taxon>
        <taxon>Lophotrochozoa</taxon>
        <taxon>Platyhelminthes</taxon>
        <taxon>Cestoda</taxon>
        <taxon>Eucestoda</taxon>
        <taxon>Cyclophyllidea</taxon>
        <taxon>Taeniidae</taxon>
        <taxon>Taenia</taxon>
    </lineage>
</organism>
<dbReference type="Proteomes" id="UP001651158">
    <property type="component" value="Unassembled WGS sequence"/>
</dbReference>
<feature type="transmembrane region" description="Helical" evidence="2">
    <location>
        <begin position="167"/>
        <end position="189"/>
    </location>
</feature>
<keyword evidence="2" id="KW-0472">Membrane</keyword>
<dbReference type="SMART" id="SM00271">
    <property type="entry name" value="DnaJ"/>
    <property type="match status" value="1"/>
</dbReference>
<name>A0ABR4QPX5_9CEST</name>
<evidence type="ECO:0000259" key="3">
    <source>
        <dbReference type="PROSITE" id="PS50076"/>
    </source>
</evidence>
<feature type="domain" description="J" evidence="3">
    <location>
        <begin position="35"/>
        <end position="99"/>
    </location>
</feature>
<dbReference type="InterPro" id="IPR036869">
    <property type="entry name" value="J_dom_sf"/>
</dbReference>
<comment type="caution">
    <text evidence="4">The sequence shown here is derived from an EMBL/GenBank/DDBJ whole genome shotgun (WGS) entry which is preliminary data.</text>
</comment>
<dbReference type="Gene3D" id="1.10.287.110">
    <property type="entry name" value="DnaJ domain"/>
    <property type="match status" value="1"/>
</dbReference>
<dbReference type="CDD" id="cd06257">
    <property type="entry name" value="DnaJ"/>
    <property type="match status" value="1"/>
</dbReference>
<keyword evidence="2" id="KW-1133">Transmembrane helix</keyword>
<evidence type="ECO:0000313" key="5">
    <source>
        <dbReference type="Proteomes" id="UP001651158"/>
    </source>
</evidence>
<keyword evidence="1" id="KW-0143">Chaperone</keyword>
<dbReference type="InterPro" id="IPR001623">
    <property type="entry name" value="DnaJ_domain"/>
</dbReference>
<sequence length="200" mass="22735">MSLTSRLVNLSRWLPSLNLSNVRGFQTTGIFSVEDLYKILGLRHNATQKEIKEAFYALSRIHHPDIAGSTKSSSKYQEIVRAYEILGDPTRRADYDRGLVIPKTSGQPSPDFPTKIDVDMLRKAESGSFEDNYVRSYNQNLRNTWAQHAEETISKSAFENRLDQRRLAMVIYVSMFGMILGSFAVAKYYEEPVPIVSSDS</sequence>
<gene>
    <name evidence="4" type="ORF">TcWFU_000205</name>
</gene>
<dbReference type="PANTHER" id="PTHR44145">
    <property type="entry name" value="DNAJ HOMOLOG SUBFAMILY A MEMBER 3, MITOCHONDRIAL"/>
    <property type="match status" value="1"/>
</dbReference>
<accession>A0ABR4QPX5</accession>
<protein>
    <submittedName>
        <fullName evidence="4">Chaperone protein DnaJ</fullName>
    </submittedName>
</protein>
<proteinExistence type="predicted"/>
<keyword evidence="2" id="KW-0812">Transmembrane</keyword>
<dbReference type="Pfam" id="PF00226">
    <property type="entry name" value="DnaJ"/>
    <property type="match status" value="1"/>
</dbReference>
<dbReference type="PRINTS" id="PR00625">
    <property type="entry name" value="JDOMAIN"/>
</dbReference>
<evidence type="ECO:0000256" key="1">
    <source>
        <dbReference type="ARBA" id="ARBA00023186"/>
    </source>
</evidence>
<reference evidence="4 5" key="1">
    <citation type="journal article" date="2022" name="Front. Cell. Infect. Microbiol.">
        <title>The Genomes of Two Strains of Taenia crassiceps the Animal Model for the Study of Human Cysticercosis.</title>
        <authorList>
            <person name="Bobes R.J."/>
            <person name="Estrada K."/>
            <person name="Rios-Valencia D.G."/>
            <person name="Calderon-Gallegos A."/>
            <person name="de la Torre P."/>
            <person name="Carrero J.C."/>
            <person name="Sanchez-Flores A."/>
            <person name="Laclette J.P."/>
        </authorList>
    </citation>
    <scope>NUCLEOTIDE SEQUENCE [LARGE SCALE GENOMIC DNA]</scope>
    <source>
        <strain evidence="4">WFUcys</strain>
    </source>
</reference>
<keyword evidence="5" id="KW-1185">Reference proteome</keyword>